<evidence type="ECO:0000313" key="2">
    <source>
        <dbReference type="EMBL" id="HJF93702.1"/>
    </source>
</evidence>
<reference evidence="2" key="1">
    <citation type="journal article" date="2021" name="PeerJ">
        <title>Extensive microbial diversity within the chicken gut microbiome revealed by metagenomics and culture.</title>
        <authorList>
            <person name="Gilroy R."/>
            <person name="Ravi A."/>
            <person name="Getino M."/>
            <person name="Pursley I."/>
            <person name="Horton D.L."/>
            <person name="Alikhan N.F."/>
            <person name="Baker D."/>
            <person name="Gharbi K."/>
            <person name="Hall N."/>
            <person name="Watson M."/>
            <person name="Adriaenssens E.M."/>
            <person name="Foster-Nyarko E."/>
            <person name="Jarju S."/>
            <person name="Secka A."/>
            <person name="Antonio M."/>
            <person name="Oren A."/>
            <person name="Chaudhuri R.R."/>
            <person name="La Ragione R."/>
            <person name="Hildebrand F."/>
            <person name="Pallen M.J."/>
        </authorList>
    </citation>
    <scope>NUCLEOTIDE SEQUENCE</scope>
    <source>
        <strain evidence="2">ChiSjej5B23-16112</strain>
    </source>
</reference>
<accession>A0A921LFJ8</accession>
<dbReference type="AlphaFoldDB" id="A0A921LFJ8"/>
<feature type="domain" description="Transcriptional regulator TetR C-terminal Firmicutes type" evidence="1">
    <location>
        <begin position="3"/>
        <end position="67"/>
    </location>
</feature>
<sequence length="76" mass="9091">MLRKLRKVLRESCFQEWKPLQRYVGTDVYEYYFSFVQSGYVGMLEYWLKNGMKETPEQISRMAEKIILRGISSLNG</sequence>
<name>A0A921LFJ8_9FIRM</name>
<dbReference type="Proteomes" id="UP000769156">
    <property type="component" value="Unassembled WGS sequence"/>
</dbReference>
<organism evidence="2 3">
    <name type="scientific">Lachnoclostridium phocaeense</name>
    <dbReference type="NCBI Taxonomy" id="1871021"/>
    <lineage>
        <taxon>Bacteria</taxon>
        <taxon>Bacillati</taxon>
        <taxon>Bacillota</taxon>
        <taxon>Clostridia</taxon>
        <taxon>Lachnospirales</taxon>
        <taxon>Lachnospiraceae</taxon>
    </lineage>
</organism>
<dbReference type="Pfam" id="PF14278">
    <property type="entry name" value="TetR_C_8"/>
    <property type="match status" value="1"/>
</dbReference>
<comment type="caution">
    <text evidence="2">The sequence shown here is derived from an EMBL/GenBank/DDBJ whole genome shotgun (WGS) entry which is preliminary data.</text>
</comment>
<protein>
    <submittedName>
        <fullName evidence="2">TetR family transcriptional regulator C-terminal domain-containing protein</fullName>
    </submittedName>
</protein>
<dbReference type="InterPro" id="IPR039532">
    <property type="entry name" value="TetR_C_Firmicutes"/>
</dbReference>
<proteinExistence type="predicted"/>
<gene>
    <name evidence="2" type="ORF">K8V82_02810</name>
</gene>
<dbReference type="EMBL" id="DYVY01000048">
    <property type="protein sequence ID" value="HJF93702.1"/>
    <property type="molecule type" value="Genomic_DNA"/>
</dbReference>
<evidence type="ECO:0000259" key="1">
    <source>
        <dbReference type="Pfam" id="PF14278"/>
    </source>
</evidence>
<reference evidence="2" key="2">
    <citation type="submission" date="2021-09" db="EMBL/GenBank/DDBJ databases">
        <authorList>
            <person name="Gilroy R."/>
        </authorList>
    </citation>
    <scope>NUCLEOTIDE SEQUENCE</scope>
    <source>
        <strain evidence="2">ChiSjej5B23-16112</strain>
    </source>
</reference>
<evidence type="ECO:0000313" key="3">
    <source>
        <dbReference type="Proteomes" id="UP000769156"/>
    </source>
</evidence>
<dbReference type="Gene3D" id="1.10.357.10">
    <property type="entry name" value="Tetracycline Repressor, domain 2"/>
    <property type="match status" value="1"/>
</dbReference>